<sequence length="173" mass="19242">MGESDVTGARVDLELLLDVPVERMWEMVTQVSRIGEWSPECVHAAPLGDGPVTTPGARFEGRNRFGNGFVGEVTCVVTVAERPRTFEWVVLDRSGDPDRPGSRWRYDLEPGETAARTLVRHSFVHGPGDSGMRRATHEDPDQAATLVADRLAQLRAHMTQTLRGMERSDREMS</sequence>
<dbReference type="CDD" id="cd07812">
    <property type="entry name" value="SRPBCC"/>
    <property type="match status" value="1"/>
</dbReference>
<name>A0A927MVK7_9ACTN</name>
<protein>
    <submittedName>
        <fullName evidence="1">Uncharacterized protein YndB with AHSA1/START domain</fullName>
    </submittedName>
</protein>
<dbReference type="Gene3D" id="3.30.530.20">
    <property type="match status" value="1"/>
</dbReference>
<dbReference type="InterPro" id="IPR019587">
    <property type="entry name" value="Polyketide_cyclase/dehydratase"/>
</dbReference>
<accession>A0A927MVK7</accession>
<proteinExistence type="predicted"/>
<dbReference type="EMBL" id="JADBEM010000001">
    <property type="protein sequence ID" value="MBE1606053.1"/>
    <property type="molecule type" value="Genomic_DNA"/>
</dbReference>
<dbReference type="Proteomes" id="UP000638648">
    <property type="component" value="Unassembled WGS sequence"/>
</dbReference>
<reference evidence="1" key="1">
    <citation type="submission" date="2020-10" db="EMBL/GenBank/DDBJ databases">
        <title>Sequencing the genomes of 1000 actinobacteria strains.</title>
        <authorList>
            <person name="Klenk H.-P."/>
        </authorList>
    </citation>
    <scope>NUCLEOTIDE SEQUENCE</scope>
    <source>
        <strain evidence="1">DSM 45354</strain>
    </source>
</reference>
<dbReference type="Pfam" id="PF10604">
    <property type="entry name" value="Polyketide_cyc2"/>
    <property type="match status" value="1"/>
</dbReference>
<dbReference type="AlphaFoldDB" id="A0A927MVK7"/>
<evidence type="ECO:0000313" key="2">
    <source>
        <dbReference type="Proteomes" id="UP000638648"/>
    </source>
</evidence>
<evidence type="ECO:0000313" key="1">
    <source>
        <dbReference type="EMBL" id="MBE1606053.1"/>
    </source>
</evidence>
<dbReference type="RefSeq" id="WP_192750245.1">
    <property type="nucleotide sequence ID" value="NZ_BAABJL010000025.1"/>
</dbReference>
<dbReference type="SUPFAM" id="SSF55961">
    <property type="entry name" value="Bet v1-like"/>
    <property type="match status" value="1"/>
</dbReference>
<keyword evidence="2" id="KW-1185">Reference proteome</keyword>
<comment type="caution">
    <text evidence="1">The sequence shown here is derived from an EMBL/GenBank/DDBJ whole genome shotgun (WGS) entry which is preliminary data.</text>
</comment>
<organism evidence="1 2">
    <name type="scientific">Actinopolymorpha pittospori</name>
    <dbReference type="NCBI Taxonomy" id="648752"/>
    <lineage>
        <taxon>Bacteria</taxon>
        <taxon>Bacillati</taxon>
        <taxon>Actinomycetota</taxon>
        <taxon>Actinomycetes</taxon>
        <taxon>Propionibacteriales</taxon>
        <taxon>Actinopolymorphaceae</taxon>
        <taxon>Actinopolymorpha</taxon>
    </lineage>
</organism>
<dbReference type="InterPro" id="IPR023393">
    <property type="entry name" value="START-like_dom_sf"/>
</dbReference>
<gene>
    <name evidence="1" type="ORF">HEB94_002901</name>
</gene>